<name>A0A7W7AP93_9SPHN</name>
<evidence type="ECO:0000313" key="2">
    <source>
        <dbReference type="EMBL" id="MBB4619647.1"/>
    </source>
</evidence>
<dbReference type="AlphaFoldDB" id="A0A7W7AP93"/>
<gene>
    <name evidence="2" type="ORF">GGQ96_003806</name>
</gene>
<keyword evidence="3" id="KW-1185">Reference proteome</keyword>
<protein>
    <recommendedName>
        <fullName evidence="4">Resolvase HTH domain-containing protein</fullName>
    </recommendedName>
</protein>
<evidence type="ECO:0000313" key="3">
    <source>
        <dbReference type="Proteomes" id="UP000574769"/>
    </source>
</evidence>
<feature type="region of interest" description="Disordered" evidence="1">
    <location>
        <begin position="53"/>
        <end position="82"/>
    </location>
</feature>
<dbReference type="EMBL" id="JACHNY010000012">
    <property type="protein sequence ID" value="MBB4619647.1"/>
    <property type="molecule type" value="Genomic_DNA"/>
</dbReference>
<organism evidence="2 3">
    <name type="scientific">Sphingomonas abaci</name>
    <dbReference type="NCBI Taxonomy" id="237611"/>
    <lineage>
        <taxon>Bacteria</taxon>
        <taxon>Pseudomonadati</taxon>
        <taxon>Pseudomonadota</taxon>
        <taxon>Alphaproteobacteria</taxon>
        <taxon>Sphingomonadales</taxon>
        <taxon>Sphingomonadaceae</taxon>
        <taxon>Sphingomonas</taxon>
    </lineage>
</organism>
<feature type="compositionally biased region" description="Basic and acidic residues" evidence="1">
    <location>
        <begin position="61"/>
        <end position="75"/>
    </location>
</feature>
<proteinExistence type="predicted"/>
<sequence>MAQVRLAQVAMAQRDTSVVDLCKELGIERVTLYRYVGLNGELRDYGKRVLGMTHSVPKTPGEAKREQIGTDDRVIGSRSANR</sequence>
<dbReference type="Proteomes" id="UP000574769">
    <property type="component" value="Unassembled WGS sequence"/>
</dbReference>
<accession>A0A7W7AP93</accession>
<dbReference type="RefSeq" id="WP_184116916.1">
    <property type="nucleotide sequence ID" value="NZ_JACHNY010000012.1"/>
</dbReference>
<comment type="caution">
    <text evidence="2">The sequence shown here is derived from an EMBL/GenBank/DDBJ whole genome shotgun (WGS) entry which is preliminary data.</text>
</comment>
<reference evidence="2 3" key="1">
    <citation type="submission" date="2020-08" db="EMBL/GenBank/DDBJ databases">
        <title>Genomic Encyclopedia of Type Strains, Phase IV (KMG-IV): sequencing the most valuable type-strain genomes for metagenomic binning, comparative biology and taxonomic classification.</title>
        <authorList>
            <person name="Goeker M."/>
        </authorList>
    </citation>
    <scope>NUCLEOTIDE SEQUENCE [LARGE SCALE GENOMIC DNA]</scope>
    <source>
        <strain evidence="2 3">DSM 15867</strain>
    </source>
</reference>
<evidence type="ECO:0000256" key="1">
    <source>
        <dbReference type="SAM" id="MobiDB-lite"/>
    </source>
</evidence>
<evidence type="ECO:0008006" key="4">
    <source>
        <dbReference type="Google" id="ProtNLM"/>
    </source>
</evidence>